<gene>
    <name evidence="1" type="ORF">P171DRAFT_518566</name>
</gene>
<dbReference type="Proteomes" id="UP000799764">
    <property type="component" value="Unassembled WGS sequence"/>
</dbReference>
<evidence type="ECO:0000313" key="1">
    <source>
        <dbReference type="EMBL" id="KAF2447462.1"/>
    </source>
</evidence>
<sequence>MWGGRRLCAGSDTIRWYVMLVLERMCRWGGVAGDVCCAVLCCAVLWCGMV</sequence>
<dbReference type="AlphaFoldDB" id="A0A9P4PNY1"/>
<organism evidence="1 2">
    <name type="scientific">Karstenula rhodostoma CBS 690.94</name>
    <dbReference type="NCBI Taxonomy" id="1392251"/>
    <lineage>
        <taxon>Eukaryota</taxon>
        <taxon>Fungi</taxon>
        <taxon>Dikarya</taxon>
        <taxon>Ascomycota</taxon>
        <taxon>Pezizomycotina</taxon>
        <taxon>Dothideomycetes</taxon>
        <taxon>Pleosporomycetidae</taxon>
        <taxon>Pleosporales</taxon>
        <taxon>Massarineae</taxon>
        <taxon>Didymosphaeriaceae</taxon>
        <taxon>Karstenula</taxon>
    </lineage>
</organism>
<dbReference type="EMBL" id="MU001496">
    <property type="protein sequence ID" value="KAF2447462.1"/>
    <property type="molecule type" value="Genomic_DNA"/>
</dbReference>
<reference evidence="1" key="1">
    <citation type="journal article" date="2020" name="Stud. Mycol.">
        <title>101 Dothideomycetes genomes: a test case for predicting lifestyles and emergence of pathogens.</title>
        <authorList>
            <person name="Haridas S."/>
            <person name="Albert R."/>
            <person name="Binder M."/>
            <person name="Bloem J."/>
            <person name="Labutti K."/>
            <person name="Salamov A."/>
            <person name="Andreopoulos B."/>
            <person name="Baker S."/>
            <person name="Barry K."/>
            <person name="Bills G."/>
            <person name="Bluhm B."/>
            <person name="Cannon C."/>
            <person name="Castanera R."/>
            <person name="Culley D."/>
            <person name="Daum C."/>
            <person name="Ezra D."/>
            <person name="Gonzalez J."/>
            <person name="Henrissat B."/>
            <person name="Kuo A."/>
            <person name="Liang C."/>
            <person name="Lipzen A."/>
            <person name="Lutzoni F."/>
            <person name="Magnuson J."/>
            <person name="Mondo S."/>
            <person name="Nolan M."/>
            <person name="Ohm R."/>
            <person name="Pangilinan J."/>
            <person name="Park H.-J."/>
            <person name="Ramirez L."/>
            <person name="Alfaro M."/>
            <person name="Sun H."/>
            <person name="Tritt A."/>
            <person name="Yoshinaga Y."/>
            <person name="Zwiers L.-H."/>
            <person name="Turgeon B."/>
            <person name="Goodwin S."/>
            <person name="Spatafora J."/>
            <person name="Crous P."/>
            <person name="Grigoriev I."/>
        </authorList>
    </citation>
    <scope>NUCLEOTIDE SEQUENCE</scope>
    <source>
        <strain evidence="1">CBS 690.94</strain>
    </source>
</reference>
<keyword evidence="2" id="KW-1185">Reference proteome</keyword>
<protein>
    <submittedName>
        <fullName evidence="1">Uncharacterized protein</fullName>
    </submittedName>
</protein>
<comment type="caution">
    <text evidence="1">The sequence shown here is derived from an EMBL/GenBank/DDBJ whole genome shotgun (WGS) entry which is preliminary data.</text>
</comment>
<accession>A0A9P4PNY1</accession>
<name>A0A9P4PNY1_9PLEO</name>
<proteinExistence type="predicted"/>
<evidence type="ECO:0000313" key="2">
    <source>
        <dbReference type="Proteomes" id="UP000799764"/>
    </source>
</evidence>